<evidence type="ECO:0000313" key="12">
    <source>
        <dbReference type="Proteomes" id="UP001174677"/>
    </source>
</evidence>
<keyword evidence="7" id="KW-0804">Transcription</keyword>
<evidence type="ECO:0000256" key="7">
    <source>
        <dbReference type="ARBA" id="ARBA00023163"/>
    </source>
</evidence>
<dbReference type="Pfam" id="PF13912">
    <property type="entry name" value="zf-C2H2_6"/>
    <property type="match status" value="1"/>
</dbReference>
<evidence type="ECO:0000256" key="4">
    <source>
        <dbReference type="ARBA" id="ARBA00022771"/>
    </source>
</evidence>
<dbReference type="EMBL" id="JARPOI010000002">
    <property type="protein sequence ID" value="KAJ9187104.1"/>
    <property type="molecule type" value="Genomic_DNA"/>
</dbReference>
<feature type="domain" description="C2H2-type" evidence="10">
    <location>
        <begin position="206"/>
        <end position="228"/>
    </location>
</feature>
<keyword evidence="2" id="KW-0479">Metal-binding</keyword>
<dbReference type="PROSITE" id="PS50157">
    <property type="entry name" value="ZINC_FINGER_C2H2_2"/>
    <property type="match status" value="1"/>
</dbReference>
<keyword evidence="6" id="KW-0805">Transcription regulation</keyword>
<accession>A0ABQ9N8G2</accession>
<dbReference type="PROSITE" id="PS00028">
    <property type="entry name" value="ZINC_FINGER_C2H2_1"/>
    <property type="match status" value="1"/>
</dbReference>
<dbReference type="Proteomes" id="UP001174677">
    <property type="component" value="Chromosome 2"/>
</dbReference>
<evidence type="ECO:0000256" key="1">
    <source>
        <dbReference type="ARBA" id="ARBA00004123"/>
    </source>
</evidence>
<keyword evidence="3" id="KW-0677">Repeat</keyword>
<reference evidence="11" key="1">
    <citation type="journal article" date="2023" name="Plant Biotechnol. J.">
        <title>Chromosome-level wild Hevea brasiliensis genome provides new tools for genomic-assisted breeding and valuable loci to elevate rubber yield.</title>
        <authorList>
            <person name="Cheng H."/>
            <person name="Song X."/>
            <person name="Hu Y."/>
            <person name="Wu T."/>
            <person name="Yang Q."/>
            <person name="An Z."/>
            <person name="Feng S."/>
            <person name="Deng Z."/>
            <person name="Wu W."/>
            <person name="Zeng X."/>
            <person name="Tu M."/>
            <person name="Wang X."/>
            <person name="Huang H."/>
        </authorList>
    </citation>
    <scope>NUCLEOTIDE SEQUENCE</scope>
    <source>
        <strain evidence="11">MT/VB/25A 57/8</strain>
    </source>
</reference>
<comment type="subcellular location">
    <subcellularLocation>
        <location evidence="1">Nucleus</location>
    </subcellularLocation>
</comment>
<protein>
    <recommendedName>
        <fullName evidence="10">C2H2-type domain-containing protein</fullName>
    </recommendedName>
</protein>
<evidence type="ECO:0000256" key="9">
    <source>
        <dbReference type="PROSITE-ProRule" id="PRU00042"/>
    </source>
</evidence>
<organism evidence="11 12">
    <name type="scientific">Hevea brasiliensis</name>
    <name type="common">Para rubber tree</name>
    <name type="synonym">Siphonia brasiliensis</name>
    <dbReference type="NCBI Taxonomy" id="3981"/>
    <lineage>
        <taxon>Eukaryota</taxon>
        <taxon>Viridiplantae</taxon>
        <taxon>Streptophyta</taxon>
        <taxon>Embryophyta</taxon>
        <taxon>Tracheophyta</taxon>
        <taxon>Spermatophyta</taxon>
        <taxon>Magnoliopsida</taxon>
        <taxon>eudicotyledons</taxon>
        <taxon>Gunneridae</taxon>
        <taxon>Pentapetalae</taxon>
        <taxon>rosids</taxon>
        <taxon>fabids</taxon>
        <taxon>Malpighiales</taxon>
        <taxon>Euphorbiaceae</taxon>
        <taxon>Crotonoideae</taxon>
        <taxon>Micrandreae</taxon>
        <taxon>Hevea</taxon>
    </lineage>
</organism>
<sequence>MVVNKDCMDNSLVSTKTYYNSDKIINSTAHSIPHSQCPALKDKSSSPPFLSHANPEIPQKIHSLFDDGTTKAKILQETTRGKEKNVWFIWRIFTRDHKDKSSASTLNVTNSNKKRSINIGVMQTPMKKKKKFKNLSELVYLEDFYAFKEVFNNFQALGAYIATHNRNKKMEKVPFDKLRTKEGGVGDRDGKGSSSVAPLVNREKKYRCNLCSKRFLTGQTLGGHKNYHQKVACVKTQQSLGSDIL</sequence>
<dbReference type="SUPFAM" id="SSF57667">
    <property type="entry name" value="beta-beta-alpha zinc fingers"/>
    <property type="match status" value="1"/>
</dbReference>
<evidence type="ECO:0000259" key="10">
    <source>
        <dbReference type="PROSITE" id="PS50157"/>
    </source>
</evidence>
<proteinExistence type="predicted"/>
<gene>
    <name evidence="11" type="ORF">P3X46_002600</name>
</gene>
<comment type="caution">
    <text evidence="11">The sequence shown here is derived from an EMBL/GenBank/DDBJ whole genome shotgun (WGS) entry which is preliminary data.</text>
</comment>
<evidence type="ECO:0000313" key="11">
    <source>
        <dbReference type="EMBL" id="KAJ9187104.1"/>
    </source>
</evidence>
<dbReference type="PANTHER" id="PTHR26374">
    <property type="entry name" value="ZINC FINGER PROTEIN ZAT5"/>
    <property type="match status" value="1"/>
</dbReference>
<evidence type="ECO:0000256" key="6">
    <source>
        <dbReference type="ARBA" id="ARBA00023015"/>
    </source>
</evidence>
<evidence type="ECO:0000256" key="3">
    <source>
        <dbReference type="ARBA" id="ARBA00022737"/>
    </source>
</evidence>
<keyword evidence="12" id="KW-1185">Reference proteome</keyword>
<keyword evidence="4 9" id="KW-0863">Zinc-finger</keyword>
<evidence type="ECO:0000256" key="8">
    <source>
        <dbReference type="ARBA" id="ARBA00023242"/>
    </source>
</evidence>
<keyword evidence="5" id="KW-0862">Zinc</keyword>
<dbReference type="InterPro" id="IPR036236">
    <property type="entry name" value="Znf_C2H2_sf"/>
</dbReference>
<name>A0ABQ9N8G2_HEVBR</name>
<keyword evidence="8" id="KW-0539">Nucleus</keyword>
<dbReference type="PANTHER" id="PTHR26374:SF374">
    <property type="entry name" value="C2H2-TYPE DOMAIN-CONTAINING PROTEIN"/>
    <property type="match status" value="1"/>
</dbReference>
<evidence type="ECO:0000256" key="5">
    <source>
        <dbReference type="ARBA" id="ARBA00022833"/>
    </source>
</evidence>
<evidence type="ECO:0000256" key="2">
    <source>
        <dbReference type="ARBA" id="ARBA00022723"/>
    </source>
</evidence>
<dbReference type="InterPro" id="IPR013087">
    <property type="entry name" value="Znf_C2H2_type"/>
</dbReference>